<dbReference type="RefSeq" id="WP_004944300.1">
    <property type="nucleotide sequence ID" value="NZ_KB849643.1"/>
</dbReference>
<keyword evidence="2" id="KW-1185">Reference proteome</keyword>
<dbReference type="Proteomes" id="UP000018433">
    <property type="component" value="Unassembled WGS sequence"/>
</dbReference>
<protein>
    <recommendedName>
        <fullName evidence="3">DUF403 domain-containing protein</fullName>
    </recommendedName>
</protein>
<dbReference type="EMBL" id="APPV01000006">
    <property type="protein sequence ID" value="ENV61488.1"/>
    <property type="molecule type" value="Genomic_DNA"/>
</dbReference>
<evidence type="ECO:0000313" key="2">
    <source>
        <dbReference type="Proteomes" id="UP000018433"/>
    </source>
</evidence>
<reference evidence="1 2" key="1">
    <citation type="submission" date="2013-02" db="EMBL/GenBank/DDBJ databases">
        <title>The Genome Sequence of Acinetobacter soli NIPH 2899.</title>
        <authorList>
            <consortium name="The Broad Institute Genome Sequencing Platform"/>
            <consortium name="The Broad Institute Genome Sequencing Center for Infectious Disease"/>
            <person name="Cerqueira G."/>
            <person name="Feldgarden M."/>
            <person name="Courvalin P."/>
            <person name="Perichon B."/>
            <person name="Grillot-Courvalin C."/>
            <person name="Clermont D."/>
            <person name="Rocha E."/>
            <person name="Yoon E.-J."/>
            <person name="Nemec A."/>
            <person name="Walker B."/>
            <person name="Young S.K."/>
            <person name="Zeng Q."/>
            <person name="Gargeya S."/>
            <person name="Fitzgerald M."/>
            <person name="Haas B."/>
            <person name="Abouelleil A."/>
            <person name="Alvarado L."/>
            <person name="Arachchi H.M."/>
            <person name="Berlin A.M."/>
            <person name="Chapman S.B."/>
            <person name="Dewar J."/>
            <person name="Goldberg J."/>
            <person name="Griggs A."/>
            <person name="Gujja S."/>
            <person name="Hansen M."/>
            <person name="Howarth C."/>
            <person name="Imamovic A."/>
            <person name="Larimer J."/>
            <person name="McCowan C."/>
            <person name="Murphy C."/>
            <person name="Neiman D."/>
            <person name="Pearson M."/>
            <person name="Priest M."/>
            <person name="Roberts A."/>
            <person name="Saif S."/>
            <person name="Shea T."/>
            <person name="Sisk P."/>
            <person name="Sykes S."/>
            <person name="Wortman J."/>
            <person name="Nusbaum C."/>
            <person name="Birren B."/>
        </authorList>
    </citation>
    <scope>NUCLEOTIDE SEQUENCE [LARGE SCALE GENOMIC DNA]</scope>
    <source>
        <strain evidence="1 2">NIPH 2899</strain>
    </source>
</reference>
<name>A0ABN0K0T4_9GAMM</name>
<accession>A0ABN0K0T4</accession>
<evidence type="ECO:0000313" key="1">
    <source>
        <dbReference type="EMBL" id="ENV61488.1"/>
    </source>
</evidence>
<comment type="caution">
    <text evidence="1">The sequence shown here is derived from an EMBL/GenBank/DDBJ whole genome shotgun (WGS) entry which is preliminary data.</text>
</comment>
<sequence length="94" mass="10775">MFDIQDRFSDVALSIVSLIHDPETKFIYAETAHCMSMVDQDTALTGYQKKLHVLSAMKKTIADSQLDWGVWETKLSQFIDHLKTIHYTTLAILD</sequence>
<evidence type="ECO:0008006" key="3">
    <source>
        <dbReference type="Google" id="ProtNLM"/>
    </source>
</evidence>
<gene>
    <name evidence="1" type="ORF">F950_00761</name>
</gene>
<proteinExistence type="predicted"/>
<organism evidence="1 2">
    <name type="scientific">Acinetobacter soli NIPH 2899</name>
    <dbReference type="NCBI Taxonomy" id="1217677"/>
    <lineage>
        <taxon>Bacteria</taxon>
        <taxon>Pseudomonadati</taxon>
        <taxon>Pseudomonadota</taxon>
        <taxon>Gammaproteobacteria</taxon>
        <taxon>Moraxellales</taxon>
        <taxon>Moraxellaceae</taxon>
        <taxon>Acinetobacter</taxon>
    </lineage>
</organism>